<dbReference type="PROSITE" id="PS50105">
    <property type="entry name" value="SAM_DOMAIN"/>
    <property type="match status" value="1"/>
</dbReference>
<accession>A0A0U1S622</accession>
<dbReference type="PANTHER" id="PTHR12301:SF8">
    <property type="entry name" value="STERILE ALPHA MOTIF DOMAIN-CONTAINING PROTEIN 5"/>
    <property type="match status" value="1"/>
</dbReference>
<dbReference type="EMBL" id="EU252283">
    <property type="protein sequence ID" value="ACD11865.1"/>
    <property type="molecule type" value="mRNA"/>
</dbReference>
<keyword evidence="2" id="KW-0963">Cytoplasm</keyword>
<dbReference type="InterPro" id="IPR058666">
    <property type="entry name" value="SASH1/NUB1_homeodomain"/>
</dbReference>
<evidence type="ECO:0000256" key="3">
    <source>
        <dbReference type="ARBA" id="ARBA00065890"/>
    </source>
</evidence>
<dbReference type="InterPro" id="IPR051725">
    <property type="entry name" value="SAM-SH3_domain_protein"/>
</dbReference>
<feature type="non-terminal residue" evidence="6">
    <location>
        <position position="1"/>
    </location>
</feature>
<comment type="subunit">
    <text evidence="3">Interacts promiscuously (via SAM domain) with EPHA5, EPHA6, EPHA7, EPHA8, EPHB1, EPHB2, EPHB3 and EPHB4 (via SAM domain) (in vitro).</text>
</comment>
<proteinExistence type="evidence at transcript level"/>
<dbReference type="Gene3D" id="1.10.150.50">
    <property type="entry name" value="Transcription Factor, Ets-1"/>
    <property type="match status" value="1"/>
</dbReference>
<sequence length="231" mass="26428">GKLWRSTSHGIRARNREEMMMNEENIVENWLKSLHLGQYAQSFIDNGYDDLEICKQIGELDLDAIGVLDATHRQQILRAVRVLLEHGGTAVYFTLEENARHGLDPAESVKEALAKEKEAIRAAHSSPAKKYVDEYEEGKAEFVRFPKMQLKMIIRDKLVRDGIRLSTQPYTNPDGSRGHLESLAGLYAEELRTHYRDVLDRLEELRKRRVAIDFPPLPLDSDNLGLKAPHT</sequence>
<evidence type="ECO:0000256" key="4">
    <source>
        <dbReference type="ARBA" id="ARBA00073398"/>
    </source>
</evidence>
<dbReference type="InterPro" id="IPR013761">
    <property type="entry name" value="SAM/pointed_sf"/>
</dbReference>
<name>A0A0U1S622_ISOMC</name>
<reference evidence="6" key="1">
    <citation type="submission" date="2007-10" db="EMBL/GenBank/DDBJ databases">
        <title>Classification and functional annotation of ESTs from venom glands of Isometrus maculatus.</title>
        <authorList>
            <person name="Li W."/>
            <person name="Ma Y."/>
            <person name="Zhao R."/>
            <person name="Cao Z."/>
        </authorList>
    </citation>
    <scope>NUCLEOTIDE SEQUENCE</scope>
    <source>
        <tissue evidence="6">Venom gland</tissue>
    </source>
</reference>
<evidence type="ECO:0000256" key="2">
    <source>
        <dbReference type="ARBA" id="ARBA00022490"/>
    </source>
</evidence>
<evidence type="ECO:0000256" key="1">
    <source>
        <dbReference type="ARBA" id="ARBA00004496"/>
    </source>
</evidence>
<dbReference type="InterPro" id="IPR001660">
    <property type="entry name" value="SAM"/>
</dbReference>
<evidence type="ECO:0000259" key="5">
    <source>
        <dbReference type="PROSITE" id="PS50105"/>
    </source>
</evidence>
<dbReference type="Pfam" id="PF00536">
    <property type="entry name" value="SAM_1"/>
    <property type="match status" value="1"/>
</dbReference>
<dbReference type="FunFam" id="1.10.150.50:FF:000055">
    <property type="entry name" value="Sterile alpha motif domain containing 5"/>
    <property type="match status" value="1"/>
</dbReference>
<dbReference type="Pfam" id="PF26285">
    <property type="entry name" value="SASH1_Homeodomain"/>
    <property type="match status" value="1"/>
</dbReference>
<dbReference type="AlphaFoldDB" id="A0A0U1S622"/>
<protein>
    <recommendedName>
        <fullName evidence="4">Sterile alpha motif domain-containing protein 5</fullName>
    </recommendedName>
</protein>
<organism evidence="6">
    <name type="scientific">Isometrus maculatus</name>
    <name type="common">Lesser brown scorpion</name>
    <name type="synonym">Scorpio maculatus</name>
    <dbReference type="NCBI Taxonomy" id="497827"/>
    <lineage>
        <taxon>Eukaryota</taxon>
        <taxon>Metazoa</taxon>
        <taxon>Ecdysozoa</taxon>
        <taxon>Arthropoda</taxon>
        <taxon>Chelicerata</taxon>
        <taxon>Arachnida</taxon>
        <taxon>Scorpiones</taxon>
        <taxon>Buthida</taxon>
        <taxon>Buthoidea</taxon>
        <taxon>Buthidae</taxon>
        <taxon>Isometrus</taxon>
    </lineage>
</organism>
<evidence type="ECO:0000313" key="6">
    <source>
        <dbReference type="EMBL" id="ACD11865.1"/>
    </source>
</evidence>
<feature type="non-terminal residue" evidence="6">
    <location>
        <position position="231"/>
    </location>
</feature>
<feature type="domain" description="SAM" evidence="5">
    <location>
        <begin position="27"/>
        <end position="86"/>
    </location>
</feature>
<dbReference type="GO" id="GO:0005737">
    <property type="term" value="C:cytoplasm"/>
    <property type="evidence" value="ECO:0007669"/>
    <property type="project" value="UniProtKB-SubCell"/>
</dbReference>
<comment type="subcellular location">
    <subcellularLocation>
        <location evidence="1">Cytoplasm</location>
    </subcellularLocation>
</comment>
<dbReference type="SUPFAM" id="SSF47769">
    <property type="entry name" value="SAM/Pointed domain"/>
    <property type="match status" value="1"/>
</dbReference>
<dbReference type="SMART" id="SM00454">
    <property type="entry name" value="SAM"/>
    <property type="match status" value="1"/>
</dbReference>
<dbReference type="PANTHER" id="PTHR12301">
    <property type="entry name" value="SAM-DOMAIN, SH3 AND NUCLEAR LOCALIZATION SIGNALS PROTEIN RELATED"/>
    <property type="match status" value="1"/>
</dbReference>